<dbReference type="AlphaFoldDB" id="A0A4W3H3S9"/>
<evidence type="ECO:0000256" key="3">
    <source>
        <dbReference type="ARBA" id="ARBA00023170"/>
    </source>
</evidence>
<keyword evidence="8" id="KW-1185">Reference proteome</keyword>
<organism evidence="7 8">
    <name type="scientific">Callorhinchus milii</name>
    <name type="common">Ghost shark</name>
    <dbReference type="NCBI Taxonomy" id="7868"/>
    <lineage>
        <taxon>Eukaryota</taxon>
        <taxon>Metazoa</taxon>
        <taxon>Chordata</taxon>
        <taxon>Craniata</taxon>
        <taxon>Vertebrata</taxon>
        <taxon>Chondrichthyes</taxon>
        <taxon>Holocephali</taxon>
        <taxon>Chimaeriformes</taxon>
        <taxon>Callorhinchidae</taxon>
        <taxon>Callorhinchus</taxon>
    </lineage>
</organism>
<dbReference type="SUPFAM" id="SSF48726">
    <property type="entry name" value="Immunoglobulin"/>
    <property type="match status" value="1"/>
</dbReference>
<keyword evidence="2" id="KW-0391">Immunity</keyword>
<sequence>SAFFTDITTKAEGQHCGCLLSALCWEPLCQVRLWRANSVFLKHATVVKKEGETVTVEFTYPTTGGPYYLFWYRHYPYKQPEFIRRYFSGSDSPFKGKGFENRFNAQLQNSKSMTSLSISVLVASDSAVYFCAFSLTTVKDCTASVVQKLPSLCTKGTSASLSPAVSRKTSVNRLAGYLSCRPLLFVHLPPPPRDSAPGSVTVKRSETPSGLKGAIQTQIVVDIVVV</sequence>
<evidence type="ECO:0000256" key="2">
    <source>
        <dbReference type="ARBA" id="ARBA00023130"/>
    </source>
</evidence>
<feature type="domain" description="Immunoglobulin V-set" evidence="5">
    <location>
        <begin position="55"/>
        <end position="133"/>
    </location>
</feature>
<evidence type="ECO:0000313" key="7">
    <source>
        <dbReference type="Ensembl" id="ENSCMIP00000010371.1"/>
    </source>
</evidence>
<evidence type="ECO:0000259" key="5">
    <source>
        <dbReference type="SMART" id="SM00406"/>
    </source>
</evidence>
<name>A0A4W3H3S9_CALMI</name>
<reference evidence="8" key="3">
    <citation type="journal article" date="2014" name="Nature">
        <title>Elephant shark genome provides unique insights into gnathostome evolution.</title>
        <authorList>
            <consortium name="International Elephant Shark Genome Sequencing Consortium"/>
            <person name="Venkatesh B."/>
            <person name="Lee A.P."/>
            <person name="Ravi V."/>
            <person name="Maurya A.K."/>
            <person name="Lian M.M."/>
            <person name="Swann J.B."/>
            <person name="Ohta Y."/>
            <person name="Flajnik M.F."/>
            <person name="Sutoh Y."/>
            <person name="Kasahara M."/>
            <person name="Hoon S."/>
            <person name="Gangu V."/>
            <person name="Roy S.W."/>
            <person name="Irimia M."/>
            <person name="Korzh V."/>
            <person name="Kondrychyn I."/>
            <person name="Lim Z.W."/>
            <person name="Tay B.H."/>
            <person name="Tohari S."/>
            <person name="Kong K.W."/>
            <person name="Ho S."/>
            <person name="Lorente-Galdos B."/>
            <person name="Quilez J."/>
            <person name="Marques-Bonet T."/>
            <person name="Raney B.J."/>
            <person name="Ingham P.W."/>
            <person name="Tay A."/>
            <person name="Hillier L.W."/>
            <person name="Minx P."/>
            <person name="Boehm T."/>
            <person name="Wilson R.K."/>
            <person name="Brenner S."/>
            <person name="Warren W.C."/>
        </authorList>
    </citation>
    <scope>NUCLEOTIDE SEQUENCE [LARGE SCALE GENOMIC DNA]</scope>
</reference>
<accession>A0A4W3H3S9</accession>
<dbReference type="InterPro" id="IPR003599">
    <property type="entry name" value="Ig_sub"/>
</dbReference>
<keyword evidence="2" id="KW-1064">Adaptive immunity</keyword>
<dbReference type="GO" id="GO:0002250">
    <property type="term" value="P:adaptive immune response"/>
    <property type="evidence" value="ECO:0007669"/>
    <property type="project" value="UniProtKB-KW"/>
</dbReference>
<dbReference type="Ensembl" id="ENSCMIT00000010643.1">
    <property type="protein sequence ID" value="ENSCMIP00000010371.1"/>
    <property type="gene ID" value="ENSCMIG00000005471.1"/>
</dbReference>
<evidence type="ECO:0000259" key="6">
    <source>
        <dbReference type="SMART" id="SM00409"/>
    </source>
</evidence>
<reference evidence="8" key="1">
    <citation type="journal article" date="2006" name="Science">
        <title>Ancient noncoding elements conserved in the human genome.</title>
        <authorList>
            <person name="Venkatesh B."/>
            <person name="Kirkness E.F."/>
            <person name="Loh Y.H."/>
            <person name="Halpern A.L."/>
            <person name="Lee A.P."/>
            <person name="Johnson J."/>
            <person name="Dandona N."/>
            <person name="Viswanathan L.D."/>
            <person name="Tay A."/>
            <person name="Venter J.C."/>
            <person name="Strausberg R.L."/>
            <person name="Brenner S."/>
        </authorList>
    </citation>
    <scope>NUCLEOTIDE SEQUENCE [LARGE SCALE GENOMIC DNA]</scope>
</reference>
<dbReference type="InterPro" id="IPR013106">
    <property type="entry name" value="Ig_V-set"/>
</dbReference>
<dbReference type="InterPro" id="IPR013783">
    <property type="entry name" value="Ig-like_fold"/>
</dbReference>
<dbReference type="Gene3D" id="2.60.40.10">
    <property type="entry name" value="Immunoglobulins"/>
    <property type="match status" value="1"/>
</dbReference>
<dbReference type="InterPro" id="IPR051287">
    <property type="entry name" value="TCR_variable_region"/>
</dbReference>
<dbReference type="InterPro" id="IPR036179">
    <property type="entry name" value="Ig-like_dom_sf"/>
</dbReference>
<dbReference type="SMART" id="SM00406">
    <property type="entry name" value="IGv"/>
    <property type="match status" value="1"/>
</dbReference>
<dbReference type="STRING" id="7868.ENSCMIP00000010371"/>
<reference evidence="8" key="2">
    <citation type="journal article" date="2007" name="PLoS Biol.">
        <title>Survey sequencing and comparative analysis of the elephant shark (Callorhinchus milii) genome.</title>
        <authorList>
            <person name="Venkatesh B."/>
            <person name="Kirkness E.F."/>
            <person name="Loh Y.H."/>
            <person name="Halpern A.L."/>
            <person name="Lee A.P."/>
            <person name="Johnson J."/>
            <person name="Dandona N."/>
            <person name="Viswanathan L.D."/>
            <person name="Tay A."/>
            <person name="Venter J.C."/>
            <person name="Strausberg R.L."/>
            <person name="Brenner S."/>
        </authorList>
    </citation>
    <scope>NUCLEOTIDE SEQUENCE [LARGE SCALE GENOMIC DNA]</scope>
</reference>
<evidence type="ECO:0000256" key="1">
    <source>
        <dbReference type="ARBA" id="ARBA00022729"/>
    </source>
</evidence>
<proteinExistence type="predicted"/>
<dbReference type="PANTHER" id="PTHR19367:SF45">
    <property type="entry name" value="IG-LIKE DOMAIN-CONTAINING PROTEIN"/>
    <property type="match status" value="1"/>
</dbReference>
<dbReference type="Pfam" id="PF07686">
    <property type="entry name" value="V-set"/>
    <property type="match status" value="1"/>
</dbReference>
<protein>
    <recommendedName>
        <fullName evidence="9">Immunoglobulin V-set domain-containing protein</fullName>
    </recommendedName>
</protein>
<reference evidence="7" key="5">
    <citation type="submission" date="2025-09" db="UniProtKB">
        <authorList>
            <consortium name="Ensembl"/>
        </authorList>
    </citation>
    <scope>IDENTIFICATION</scope>
</reference>
<feature type="domain" description="Immunoglobulin" evidence="6">
    <location>
        <begin position="43"/>
        <end position="148"/>
    </location>
</feature>
<dbReference type="Proteomes" id="UP000314986">
    <property type="component" value="Unassembled WGS sequence"/>
</dbReference>
<evidence type="ECO:0000313" key="8">
    <source>
        <dbReference type="Proteomes" id="UP000314986"/>
    </source>
</evidence>
<dbReference type="InParanoid" id="A0A4W3H3S9"/>
<reference evidence="7" key="4">
    <citation type="submission" date="2025-08" db="UniProtKB">
        <authorList>
            <consortium name="Ensembl"/>
        </authorList>
    </citation>
    <scope>IDENTIFICATION</scope>
</reference>
<keyword evidence="1" id="KW-0732">Signal</keyword>
<keyword evidence="3" id="KW-0675">Receptor</keyword>
<evidence type="ECO:0008006" key="9">
    <source>
        <dbReference type="Google" id="ProtNLM"/>
    </source>
</evidence>
<dbReference type="SMART" id="SM00409">
    <property type="entry name" value="IG"/>
    <property type="match status" value="1"/>
</dbReference>
<evidence type="ECO:0000256" key="4">
    <source>
        <dbReference type="ARBA" id="ARBA00023319"/>
    </source>
</evidence>
<dbReference type="PANTHER" id="PTHR19367">
    <property type="entry name" value="T-CELL RECEPTOR ALPHA CHAIN V REGION"/>
    <property type="match status" value="1"/>
</dbReference>
<keyword evidence="4" id="KW-0393">Immunoglobulin domain</keyword>
<dbReference type="GeneTree" id="ENSGT00970000196773"/>